<comment type="caution">
    <text evidence="8">The sequence shown here is derived from an EMBL/GenBank/DDBJ whole genome shotgun (WGS) entry which is preliminary data.</text>
</comment>
<dbReference type="EMBL" id="JAROCE010000004">
    <property type="protein sequence ID" value="MFM2721476.1"/>
    <property type="molecule type" value="Genomic_DNA"/>
</dbReference>
<comment type="similarity">
    <text evidence="2">Belongs to the FKBP-type PPIase family.</text>
</comment>
<keyword evidence="4 6" id="KW-0697">Rotamase</keyword>
<keyword evidence="9" id="KW-1185">Reference proteome</keyword>
<evidence type="ECO:0000256" key="4">
    <source>
        <dbReference type="ARBA" id="ARBA00023110"/>
    </source>
</evidence>
<evidence type="ECO:0000313" key="9">
    <source>
        <dbReference type="Proteomes" id="UP001630303"/>
    </source>
</evidence>
<gene>
    <name evidence="8" type="ORF">P5G46_13240</name>
</gene>
<name>A0ABW9GI96_9MICO</name>
<dbReference type="PROSITE" id="PS50059">
    <property type="entry name" value="FKBP_PPIASE"/>
    <property type="match status" value="1"/>
</dbReference>
<dbReference type="PANTHER" id="PTHR43811:SF23">
    <property type="entry name" value="FKBP-TYPE 22 KDA PEPTIDYL-PROLYL CIS-TRANS ISOMERASE"/>
    <property type="match status" value="1"/>
</dbReference>
<dbReference type="EC" id="5.2.1.8" evidence="3 6"/>
<dbReference type="GO" id="GO:0003755">
    <property type="term" value="F:peptidyl-prolyl cis-trans isomerase activity"/>
    <property type="evidence" value="ECO:0007669"/>
    <property type="project" value="UniProtKB-EC"/>
</dbReference>
<dbReference type="Pfam" id="PF00254">
    <property type="entry name" value="FKBP_C"/>
    <property type="match status" value="1"/>
</dbReference>
<evidence type="ECO:0000256" key="3">
    <source>
        <dbReference type="ARBA" id="ARBA00013194"/>
    </source>
</evidence>
<reference evidence="8 9" key="1">
    <citation type="submission" date="2023-03" db="EMBL/GenBank/DDBJ databases">
        <title>MT1 and MT2 Draft Genomes of Novel Species.</title>
        <authorList>
            <person name="Venkateswaran K."/>
        </authorList>
    </citation>
    <scope>NUCLEOTIDE SEQUENCE [LARGE SCALE GENOMIC DNA]</scope>
    <source>
        <strain evidence="8 9">IF8SW-P5</strain>
    </source>
</reference>
<evidence type="ECO:0000313" key="8">
    <source>
        <dbReference type="EMBL" id="MFM2721476.1"/>
    </source>
</evidence>
<dbReference type="InterPro" id="IPR001179">
    <property type="entry name" value="PPIase_FKBP_dom"/>
</dbReference>
<keyword evidence="5 6" id="KW-0413">Isomerase</keyword>
<dbReference type="InterPro" id="IPR046357">
    <property type="entry name" value="PPIase_dom_sf"/>
</dbReference>
<dbReference type="PROSITE" id="PS51257">
    <property type="entry name" value="PROKAR_LIPOPROTEIN"/>
    <property type="match status" value="1"/>
</dbReference>
<protein>
    <recommendedName>
        <fullName evidence="3 6">peptidylprolyl isomerase</fullName>
        <ecNumber evidence="3 6">5.2.1.8</ecNumber>
    </recommendedName>
</protein>
<evidence type="ECO:0000256" key="5">
    <source>
        <dbReference type="ARBA" id="ARBA00023235"/>
    </source>
</evidence>
<organism evidence="8 9">
    <name type="scientific">Microbacterium mcarthurae</name>
    <dbReference type="NCBI Taxonomy" id="3035918"/>
    <lineage>
        <taxon>Bacteria</taxon>
        <taxon>Bacillati</taxon>
        <taxon>Actinomycetota</taxon>
        <taxon>Actinomycetes</taxon>
        <taxon>Micrococcales</taxon>
        <taxon>Microbacteriaceae</taxon>
        <taxon>Microbacterium</taxon>
    </lineage>
</organism>
<comment type="catalytic activity">
    <reaction evidence="1 6">
        <text>[protein]-peptidylproline (omega=180) = [protein]-peptidylproline (omega=0)</text>
        <dbReference type="Rhea" id="RHEA:16237"/>
        <dbReference type="Rhea" id="RHEA-COMP:10747"/>
        <dbReference type="Rhea" id="RHEA-COMP:10748"/>
        <dbReference type="ChEBI" id="CHEBI:83833"/>
        <dbReference type="ChEBI" id="CHEBI:83834"/>
        <dbReference type="EC" id="5.2.1.8"/>
    </reaction>
</comment>
<proteinExistence type="inferred from homology"/>
<dbReference type="RefSeq" id="WP_239277004.1">
    <property type="nucleotide sequence ID" value="NZ_JAROCE010000004.1"/>
</dbReference>
<dbReference type="PANTHER" id="PTHR43811">
    <property type="entry name" value="FKBP-TYPE PEPTIDYL-PROLYL CIS-TRANS ISOMERASE FKPA"/>
    <property type="match status" value="1"/>
</dbReference>
<dbReference type="Proteomes" id="UP001630303">
    <property type="component" value="Unassembled WGS sequence"/>
</dbReference>
<evidence type="ECO:0000259" key="7">
    <source>
        <dbReference type="PROSITE" id="PS50059"/>
    </source>
</evidence>
<accession>A0ABW9GI96</accession>
<evidence type="ECO:0000256" key="2">
    <source>
        <dbReference type="ARBA" id="ARBA00006577"/>
    </source>
</evidence>
<feature type="domain" description="PPIase FKBP-type" evidence="7">
    <location>
        <begin position="241"/>
        <end position="327"/>
    </location>
</feature>
<dbReference type="SUPFAM" id="SSF54534">
    <property type="entry name" value="FKBP-like"/>
    <property type="match status" value="1"/>
</dbReference>
<sequence length="334" mass="34032">MMDRFPVVFERSAVRIRPIASLSVAAAAVLLLAGCSGSSDESPTPDASGSADAGQCQSALSQGAVSDDVQVSGDFRGKVEVTLPDGYAPAGLERTTLVEGSGEQVRSGDVLRANFTLVDAATGEVQLETQTTAPDGMDTLISSQQIFGAALECATIGSRTVSAFPAGALGEGSPAFILVADALEELPTRADGAEVEPAEGMPTVTFGDDGAPTITMPDAPAPSETRVENLRKGDGDVVNPGDQVIVQYTGALYDDGTVFDSSWERGTPAEFATTGVVPGFRKALEGQTVGSQVVVVMPASDGYGEAGQGDIPANAPLVFVVDILGVQHAAAPAQ</sequence>
<evidence type="ECO:0000256" key="1">
    <source>
        <dbReference type="ARBA" id="ARBA00000971"/>
    </source>
</evidence>
<dbReference type="Gene3D" id="3.10.50.40">
    <property type="match status" value="1"/>
</dbReference>
<evidence type="ECO:0000256" key="6">
    <source>
        <dbReference type="PROSITE-ProRule" id="PRU00277"/>
    </source>
</evidence>